<evidence type="ECO:0000313" key="6">
    <source>
        <dbReference type="Proteomes" id="UP000398389"/>
    </source>
</evidence>
<name>A0A5E8BQW7_9ASCO</name>
<feature type="compositionally biased region" description="Basic and acidic residues" evidence="4">
    <location>
        <begin position="1"/>
        <end position="21"/>
    </location>
</feature>
<keyword evidence="6" id="KW-1185">Reference proteome</keyword>
<dbReference type="EMBL" id="CABVLU010000002">
    <property type="protein sequence ID" value="VVT51917.1"/>
    <property type="molecule type" value="Genomic_DNA"/>
</dbReference>
<feature type="compositionally biased region" description="Basic residues" evidence="4">
    <location>
        <begin position="454"/>
        <end position="467"/>
    </location>
</feature>
<feature type="repeat" description="WD" evidence="3">
    <location>
        <begin position="110"/>
        <end position="149"/>
    </location>
</feature>
<dbReference type="SUPFAM" id="SSF50978">
    <property type="entry name" value="WD40 repeat-like"/>
    <property type="match status" value="1"/>
</dbReference>
<dbReference type="Proteomes" id="UP000398389">
    <property type="component" value="Unassembled WGS sequence"/>
</dbReference>
<gene>
    <name evidence="5" type="ORF">SAPINGB_P003256</name>
</gene>
<sequence>MVKSTKKTERSLKSALKDSTKSKNISFDNSSNQLDNKPAQDEKNSSESKSPEAEATKGTEEKSKLSKMSTLAKMTTPVFRVVTGSYEHSLLCLSLSLYDDGSVFTPIFHFTPHIQSIRCLARSKRYLVSGSNDEHIRIYDLQKRKELGTLMQHEGSVTVLEFFDNKWLLSAGDDGKICLWRTRDWEVLGELKGHKAGGITDISIHPSGKIAISAGGDHTLRLWNLMTCRKASVLKLGRDLPRKVQWTSLKFDKAAHYVVGFDKKVVVYSSENATPVGKTFVFRSTLQHMELYILDDVEYVVTSHDNGSVNFIPLTELLKEPKEGEEEISAEGLPESAFKLQGHASRVKHFSFFYSQPRQTTYMSTVSSSGMLVIWNLNKDVRDQVAAYQTGNRLNCCIMFPDDIERFETMKKRRRINDDGDFLSEAEETDFSEAESDFESDFEGTKPTPASKSEKKRKNKKKTKKPKVTVEFE</sequence>
<dbReference type="RefSeq" id="XP_031853865.1">
    <property type="nucleotide sequence ID" value="XM_031997974.1"/>
</dbReference>
<proteinExistence type="predicted"/>
<feature type="region of interest" description="Disordered" evidence="4">
    <location>
        <begin position="421"/>
        <end position="473"/>
    </location>
</feature>
<feature type="compositionally biased region" description="Polar residues" evidence="4">
    <location>
        <begin position="22"/>
        <end position="35"/>
    </location>
</feature>
<accession>A0A5E8BQW7</accession>
<keyword evidence="1 3" id="KW-0853">WD repeat</keyword>
<dbReference type="Pfam" id="PF00400">
    <property type="entry name" value="WD40"/>
    <property type="match status" value="3"/>
</dbReference>
<dbReference type="PANTHER" id="PTHR44675">
    <property type="entry name" value="PAK1 INTERACTING PROTEIN 1"/>
    <property type="match status" value="1"/>
</dbReference>
<dbReference type="InterPro" id="IPR001680">
    <property type="entry name" value="WD40_rpt"/>
</dbReference>
<dbReference type="PANTHER" id="PTHR44675:SF1">
    <property type="entry name" value="P21-ACTIVATED PROTEIN KINASE-INTERACTING PROTEIN 1"/>
    <property type="match status" value="1"/>
</dbReference>
<evidence type="ECO:0000256" key="1">
    <source>
        <dbReference type="ARBA" id="ARBA00022574"/>
    </source>
</evidence>
<dbReference type="GeneID" id="43582074"/>
<dbReference type="AlphaFoldDB" id="A0A5E8BQW7"/>
<evidence type="ECO:0000256" key="3">
    <source>
        <dbReference type="PROSITE-ProRule" id="PRU00221"/>
    </source>
</evidence>
<feature type="compositionally biased region" description="Basic and acidic residues" evidence="4">
    <location>
        <begin position="38"/>
        <end position="64"/>
    </location>
</feature>
<keyword evidence="2" id="KW-0677">Repeat</keyword>
<evidence type="ECO:0000256" key="2">
    <source>
        <dbReference type="ARBA" id="ARBA00022737"/>
    </source>
</evidence>
<evidence type="ECO:0000256" key="4">
    <source>
        <dbReference type="SAM" id="MobiDB-lite"/>
    </source>
</evidence>
<feature type="repeat" description="WD" evidence="3">
    <location>
        <begin position="199"/>
        <end position="233"/>
    </location>
</feature>
<evidence type="ECO:0000313" key="5">
    <source>
        <dbReference type="EMBL" id="VVT51917.1"/>
    </source>
</evidence>
<dbReference type="PROSITE" id="PS00678">
    <property type="entry name" value="WD_REPEATS_1"/>
    <property type="match status" value="1"/>
</dbReference>
<organism evidence="5 6">
    <name type="scientific">Magnusiomyces paraingens</name>
    <dbReference type="NCBI Taxonomy" id="2606893"/>
    <lineage>
        <taxon>Eukaryota</taxon>
        <taxon>Fungi</taxon>
        <taxon>Dikarya</taxon>
        <taxon>Ascomycota</taxon>
        <taxon>Saccharomycotina</taxon>
        <taxon>Dipodascomycetes</taxon>
        <taxon>Dipodascales</taxon>
        <taxon>Dipodascaceae</taxon>
        <taxon>Magnusiomyces</taxon>
    </lineage>
</organism>
<feature type="region of interest" description="Disordered" evidence="4">
    <location>
        <begin position="1"/>
        <end position="68"/>
    </location>
</feature>
<dbReference type="InterPro" id="IPR051959">
    <property type="entry name" value="PAK1-Kinase_Regulator"/>
</dbReference>
<feature type="repeat" description="WD" evidence="3">
    <location>
        <begin position="150"/>
        <end position="190"/>
    </location>
</feature>
<feature type="compositionally biased region" description="Acidic residues" evidence="4">
    <location>
        <begin position="421"/>
        <end position="442"/>
    </location>
</feature>
<dbReference type="PROSITE" id="PS50082">
    <property type="entry name" value="WD_REPEATS_2"/>
    <property type="match status" value="3"/>
</dbReference>
<dbReference type="InterPro" id="IPR015943">
    <property type="entry name" value="WD40/YVTN_repeat-like_dom_sf"/>
</dbReference>
<dbReference type="InterPro" id="IPR036322">
    <property type="entry name" value="WD40_repeat_dom_sf"/>
</dbReference>
<dbReference type="Gene3D" id="2.130.10.10">
    <property type="entry name" value="YVTN repeat-like/Quinoprotein amine dehydrogenase"/>
    <property type="match status" value="1"/>
</dbReference>
<dbReference type="InterPro" id="IPR019775">
    <property type="entry name" value="WD40_repeat_CS"/>
</dbReference>
<reference evidence="5 6" key="1">
    <citation type="submission" date="2019-09" db="EMBL/GenBank/DDBJ databases">
        <authorList>
            <person name="Brejova B."/>
        </authorList>
    </citation>
    <scope>NUCLEOTIDE SEQUENCE [LARGE SCALE GENOMIC DNA]</scope>
</reference>
<dbReference type="OrthoDB" id="308449at2759"/>
<dbReference type="SMART" id="SM00320">
    <property type="entry name" value="WD40"/>
    <property type="match status" value="4"/>
</dbReference>
<protein>
    <submittedName>
        <fullName evidence="5">Uncharacterized protein</fullName>
    </submittedName>
</protein>